<keyword evidence="5" id="KW-0489">Methyltransferase</keyword>
<gene>
    <name evidence="5" type="ORF">SAMN05216218_11669</name>
</gene>
<dbReference type="GO" id="GO:0009236">
    <property type="term" value="P:cobalamin biosynthetic process"/>
    <property type="evidence" value="ECO:0007669"/>
    <property type="project" value="UniProtKB-UniRule"/>
</dbReference>
<keyword evidence="5" id="KW-0808">Transferase</keyword>
<sequence length="230" mass="25053">MTLYGIGLGPGAADLLTVRGKRVLEDVAVVYTPGRLSRRVAREYVAESKLGDLDFPMTRDPEELRRAWREAADAVAPTALDGDGAFVTLGDPCIYSTFGHLRRTLEREHSDVDVEVVPGVSSVTAFASVFGVDIEAGEELCLREAADGAAPTGPERMILFKVTDVPTTHEKLTAAGYDVTFGRRLFMDDEDPLITDDPDELGERDYYTLAYAVRSDADQTADDSPFSELA</sequence>
<evidence type="ECO:0000313" key="5">
    <source>
        <dbReference type="EMBL" id="SDG15336.1"/>
    </source>
</evidence>
<dbReference type="PIRSF" id="PIRSF036427">
    <property type="entry name" value="Precrrn-2_mtase"/>
    <property type="match status" value="1"/>
</dbReference>
<organism evidence="5 6">
    <name type="scientific">Halorientalis regularis</name>
    <dbReference type="NCBI Taxonomy" id="660518"/>
    <lineage>
        <taxon>Archaea</taxon>
        <taxon>Methanobacteriati</taxon>
        <taxon>Methanobacteriota</taxon>
        <taxon>Stenosarchaea group</taxon>
        <taxon>Halobacteria</taxon>
        <taxon>Halobacteriales</taxon>
        <taxon>Haloarculaceae</taxon>
        <taxon>Halorientalis</taxon>
    </lineage>
</organism>
<keyword evidence="2" id="KW-0169">Cobalamin biosynthesis</keyword>
<dbReference type="InterPro" id="IPR035996">
    <property type="entry name" value="4pyrrol_Methylase_sf"/>
</dbReference>
<dbReference type="GO" id="GO:0030788">
    <property type="term" value="F:precorrin-2 C20-methyltransferase activity"/>
    <property type="evidence" value="ECO:0007669"/>
    <property type="project" value="InterPro"/>
</dbReference>
<dbReference type="RefSeq" id="WP_092694713.1">
    <property type="nucleotide sequence ID" value="NZ_FNBK01000016.1"/>
</dbReference>
<evidence type="ECO:0000259" key="4">
    <source>
        <dbReference type="Pfam" id="PF00590"/>
    </source>
</evidence>
<reference evidence="6" key="1">
    <citation type="submission" date="2016-10" db="EMBL/GenBank/DDBJ databases">
        <authorList>
            <person name="Varghese N."/>
            <person name="Submissions S."/>
        </authorList>
    </citation>
    <scope>NUCLEOTIDE SEQUENCE [LARGE SCALE GENOMIC DNA]</scope>
    <source>
        <strain evidence="6">IBRC-M 10760</strain>
    </source>
</reference>
<evidence type="ECO:0000256" key="2">
    <source>
        <dbReference type="ARBA" id="ARBA00022573"/>
    </source>
</evidence>
<dbReference type="OrthoDB" id="23546at2157"/>
<dbReference type="AlphaFoldDB" id="A0A1G7RX43"/>
<dbReference type="CDD" id="cd11645">
    <property type="entry name" value="Precorrin_2_C20_MT"/>
    <property type="match status" value="1"/>
</dbReference>
<evidence type="ECO:0000256" key="1">
    <source>
        <dbReference type="ARBA" id="ARBA00004953"/>
    </source>
</evidence>
<dbReference type="Gene3D" id="3.40.1010.10">
    <property type="entry name" value="Cobalt-precorrin-4 Transmethylase, Domain 1"/>
    <property type="match status" value="1"/>
</dbReference>
<dbReference type="InterPro" id="IPR014777">
    <property type="entry name" value="4pyrrole_Mease_sub1"/>
</dbReference>
<dbReference type="PANTHER" id="PTHR43467:SF2">
    <property type="entry name" value="COBALT-PRECORRIN-2 C(20)-METHYLTRANSFERASE"/>
    <property type="match status" value="1"/>
</dbReference>
<dbReference type="PROSITE" id="PS00839">
    <property type="entry name" value="SUMT_1"/>
    <property type="match status" value="1"/>
</dbReference>
<dbReference type="STRING" id="660518.SAMN05216218_11669"/>
<dbReference type="InterPro" id="IPR003043">
    <property type="entry name" value="Uropor_MeTrfase_CS"/>
</dbReference>
<proteinExistence type="inferred from homology"/>
<dbReference type="InterPro" id="IPR012382">
    <property type="entry name" value="CobI/CbiL"/>
</dbReference>
<dbReference type="InterPro" id="IPR000878">
    <property type="entry name" value="4pyrrol_Mease"/>
</dbReference>
<dbReference type="SUPFAM" id="SSF53790">
    <property type="entry name" value="Tetrapyrrole methylase"/>
    <property type="match status" value="1"/>
</dbReference>
<dbReference type="NCBIfam" id="NF004063">
    <property type="entry name" value="PRK05576.1-6"/>
    <property type="match status" value="1"/>
</dbReference>
<feature type="domain" description="Tetrapyrrole methylase" evidence="4">
    <location>
        <begin position="2"/>
        <end position="190"/>
    </location>
</feature>
<dbReference type="EMBL" id="FNBK01000016">
    <property type="protein sequence ID" value="SDG15336.1"/>
    <property type="molecule type" value="Genomic_DNA"/>
</dbReference>
<dbReference type="Pfam" id="PF00590">
    <property type="entry name" value="TP_methylase"/>
    <property type="match status" value="1"/>
</dbReference>
<name>A0A1G7RX43_9EURY</name>
<evidence type="ECO:0000313" key="6">
    <source>
        <dbReference type="Proteomes" id="UP000199076"/>
    </source>
</evidence>
<comment type="similarity">
    <text evidence="3">Belongs to the precorrin methyltransferase family.</text>
</comment>
<dbReference type="PANTHER" id="PTHR43467">
    <property type="entry name" value="COBALT-PRECORRIN-2 C(20)-METHYLTRANSFERASE"/>
    <property type="match status" value="1"/>
</dbReference>
<dbReference type="GO" id="GO:0032259">
    <property type="term" value="P:methylation"/>
    <property type="evidence" value="ECO:0007669"/>
    <property type="project" value="UniProtKB-KW"/>
</dbReference>
<comment type="pathway">
    <text evidence="1">Cofactor biosynthesis; adenosylcobalamin biosynthesis.</text>
</comment>
<accession>A0A1G7RX43</accession>
<protein>
    <submittedName>
        <fullName evidence="5">Cobalt-factor II C20-methyltransferase</fullName>
    </submittedName>
</protein>
<dbReference type="Proteomes" id="UP000199076">
    <property type="component" value="Unassembled WGS sequence"/>
</dbReference>
<keyword evidence="6" id="KW-1185">Reference proteome</keyword>
<evidence type="ECO:0000256" key="3">
    <source>
        <dbReference type="PIRNR" id="PIRNR036427"/>
    </source>
</evidence>